<dbReference type="InterPro" id="IPR025857">
    <property type="entry name" value="MacB_PCD"/>
</dbReference>
<comment type="subcellular location">
    <subcellularLocation>
        <location evidence="1">Cell membrane</location>
        <topology evidence="1">Multi-pass membrane protein</topology>
    </subcellularLocation>
</comment>
<protein>
    <submittedName>
        <fullName evidence="10">Uncharacterized protein</fullName>
    </submittedName>
</protein>
<feature type="transmembrane region" description="Helical" evidence="7">
    <location>
        <begin position="360"/>
        <end position="379"/>
    </location>
</feature>
<keyword evidence="3 7" id="KW-0812">Transmembrane</keyword>
<evidence type="ECO:0000256" key="1">
    <source>
        <dbReference type="ARBA" id="ARBA00004651"/>
    </source>
</evidence>
<evidence type="ECO:0000256" key="2">
    <source>
        <dbReference type="ARBA" id="ARBA00022475"/>
    </source>
</evidence>
<dbReference type="PANTHER" id="PTHR30572">
    <property type="entry name" value="MEMBRANE COMPONENT OF TRANSPORTER-RELATED"/>
    <property type="match status" value="1"/>
</dbReference>
<dbReference type="GO" id="GO:0022857">
    <property type="term" value="F:transmembrane transporter activity"/>
    <property type="evidence" value="ECO:0007669"/>
    <property type="project" value="TreeGrafter"/>
</dbReference>
<dbReference type="AlphaFoldDB" id="A0A0G0LQL3"/>
<comment type="similarity">
    <text evidence="6">Belongs to the ABC-4 integral membrane protein family.</text>
</comment>
<evidence type="ECO:0000259" key="8">
    <source>
        <dbReference type="Pfam" id="PF02687"/>
    </source>
</evidence>
<dbReference type="Proteomes" id="UP000034207">
    <property type="component" value="Unassembled WGS sequence"/>
</dbReference>
<dbReference type="STRING" id="1618345.UT18_C0012G0015"/>
<organism evidence="10 11">
    <name type="scientific">candidate division CPR2 bacterium GW2011_GWC2_39_10</name>
    <dbReference type="NCBI Taxonomy" id="1618345"/>
    <lineage>
        <taxon>Bacteria</taxon>
        <taxon>Bacteria division CPR2</taxon>
    </lineage>
</organism>
<gene>
    <name evidence="10" type="ORF">UT18_C0012G0015</name>
</gene>
<name>A0A0G0LQL3_UNCC2</name>
<dbReference type="Pfam" id="PF02687">
    <property type="entry name" value="FtsX"/>
    <property type="match status" value="1"/>
</dbReference>
<comment type="caution">
    <text evidence="10">The sequence shown here is derived from an EMBL/GenBank/DDBJ whole genome shotgun (WGS) entry which is preliminary data.</text>
</comment>
<evidence type="ECO:0000256" key="7">
    <source>
        <dbReference type="SAM" id="Phobius"/>
    </source>
</evidence>
<feature type="transmembrane region" description="Helical" evidence="7">
    <location>
        <begin position="21"/>
        <end position="45"/>
    </location>
</feature>
<evidence type="ECO:0000313" key="11">
    <source>
        <dbReference type="Proteomes" id="UP000034207"/>
    </source>
</evidence>
<sequence>MKIIDVLRIAIGNLMRNKLRTFLTVSGVVVGISTIVFLVTLGFGLQKLVIRKTTNLEALKVITLNSKNKEESKNLNATLVKKLQDIPNVDVVTPSYYFSASIDGYEGLAPAIYAIEPSHFEVYDLKTKNGKQFTDESAKEIIVNKKLVDDLKEDQNTIIGKSFKFNITGIGQDDSTKTMDVELKVVDVLNDESPGKIGYSPFKVFADMNSNYYNIKIKVKTQEQLPEVKKIIESMGFSTSVIKNQLSAINLAFAIINGILGAFGMVALFVAAIGIFNTMTISLLERTHEIGVMKAIGGRDKDCSRIFTAEAATIGLMGGTFGITIGWGIGRLLEVIINYLASKAGPADQIPGHLFYTPPIFAIGVVVFAFLVSTFAGIWPARRASRLNPLEALRYE</sequence>
<accession>A0A0G0LQL3</accession>
<feature type="transmembrane region" description="Helical" evidence="7">
    <location>
        <begin position="314"/>
        <end position="340"/>
    </location>
</feature>
<feature type="domain" description="ABC3 transporter permease C-terminal" evidence="8">
    <location>
        <begin position="262"/>
        <end position="389"/>
    </location>
</feature>
<dbReference type="EMBL" id="LBVV01000012">
    <property type="protein sequence ID" value="KKQ94163.1"/>
    <property type="molecule type" value="Genomic_DNA"/>
</dbReference>
<proteinExistence type="inferred from homology"/>
<dbReference type="Pfam" id="PF12704">
    <property type="entry name" value="MacB_PCD"/>
    <property type="match status" value="1"/>
</dbReference>
<keyword evidence="4 7" id="KW-1133">Transmembrane helix</keyword>
<evidence type="ECO:0000256" key="3">
    <source>
        <dbReference type="ARBA" id="ARBA00022692"/>
    </source>
</evidence>
<evidence type="ECO:0000259" key="9">
    <source>
        <dbReference type="Pfam" id="PF12704"/>
    </source>
</evidence>
<keyword evidence="2" id="KW-1003">Cell membrane</keyword>
<evidence type="ECO:0000256" key="4">
    <source>
        <dbReference type="ARBA" id="ARBA00022989"/>
    </source>
</evidence>
<reference evidence="10 11" key="1">
    <citation type="journal article" date="2015" name="Nature">
        <title>rRNA introns, odd ribosomes, and small enigmatic genomes across a large radiation of phyla.</title>
        <authorList>
            <person name="Brown C.T."/>
            <person name="Hug L.A."/>
            <person name="Thomas B.C."/>
            <person name="Sharon I."/>
            <person name="Castelle C.J."/>
            <person name="Singh A."/>
            <person name="Wilkins M.J."/>
            <person name="Williams K.H."/>
            <person name="Banfield J.F."/>
        </authorList>
    </citation>
    <scope>NUCLEOTIDE SEQUENCE [LARGE SCALE GENOMIC DNA]</scope>
</reference>
<evidence type="ECO:0000313" key="10">
    <source>
        <dbReference type="EMBL" id="KKQ94163.1"/>
    </source>
</evidence>
<dbReference type="InterPro" id="IPR050250">
    <property type="entry name" value="Macrolide_Exporter_MacB"/>
</dbReference>
<evidence type="ECO:0000256" key="5">
    <source>
        <dbReference type="ARBA" id="ARBA00023136"/>
    </source>
</evidence>
<feature type="domain" description="MacB-like periplasmic core" evidence="9">
    <location>
        <begin position="21"/>
        <end position="233"/>
    </location>
</feature>
<dbReference type="PANTHER" id="PTHR30572:SF4">
    <property type="entry name" value="ABC TRANSPORTER PERMEASE YTRF"/>
    <property type="match status" value="1"/>
</dbReference>
<dbReference type="PATRIC" id="fig|1618345.3.peg.756"/>
<dbReference type="InterPro" id="IPR003838">
    <property type="entry name" value="ABC3_permease_C"/>
</dbReference>
<keyword evidence="5 7" id="KW-0472">Membrane</keyword>
<feature type="transmembrane region" description="Helical" evidence="7">
    <location>
        <begin position="251"/>
        <end position="276"/>
    </location>
</feature>
<evidence type="ECO:0000256" key="6">
    <source>
        <dbReference type="ARBA" id="ARBA00038076"/>
    </source>
</evidence>
<dbReference type="GO" id="GO:0005886">
    <property type="term" value="C:plasma membrane"/>
    <property type="evidence" value="ECO:0007669"/>
    <property type="project" value="UniProtKB-SubCell"/>
</dbReference>